<dbReference type="Pfam" id="PF07670">
    <property type="entry name" value="Gate"/>
    <property type="match status" value="1"/>
</dbReference>
<proteinExistence type="predicted"/>
<dbReference type="InterPro" id="IPR011642">
    <property type="entry name" value="Gate_dom"/>
</dbReference>
<name>A0ABU3P1X9_9FIRM</name>
<dbReference type="PANTHER" id="PTHR35793:SF2">
    <property type="entry name" value="INNER MEMBRANE PROTEIN YJIG"/>
    <property type="match status" value="1"/>
</dbReference>
<feature type="transmembrane region" description="Helical" evidence="1">
    <location>
        <begin position="68"/>
        <end position="87"/>
    </location>
</feature>
<evidence type="ECO:0000259" key="2">
    <source>
        <dbReference type="Pfam" id="PF07670"/>
    </source>
</evidence>
<reference evidence="3 4" key="1">
    <citation type="submission" date="2023-07" db="EMBL/GenBank/DDBJ databases">
        <title>The novel representative of Negativicutes class, Anaeroselena agilis gen. nov. sp. nov.</title>
        <authorList>
            <person name="Prokofeva M.I."/>
            <person name="Elcheninov A.G."/>
            <person name="Klyukina A."/>
            <person name="Kublanov I.V."/>
            <person name="Frolov E.N."/>
            <person name="Podosokorskaya O.A."/>
        </authorList>
    </citation>
    <scope>NUCLEOTIDE SEQUENCE [LARGE SCALE GENOMIC DNA]</scope>
    <source>
        <strain evidence="3 4">4137-cl</strain>
    </source>
</reference>
<feature type="transmembrane region" description="Helical" evidence="1">
    <location>
        <begin position="25"/>
        <end position="48"/>
    </location>
</feature>
<dbReference type="NCBIfam" id="NF007811">
    <property type="entry name" value="PRK10519.1"/>
    <property type="match status" value="1"/>
</dbReference>
<keyword evidence="1" id="KW-0812">Transmembrane</keyword>
<accession>A0ABU3P1X9</accession>
<sequence>MQTKTIVDVFVDGARKGWNVGISSILPNVLMAFALIQILKVTGLLTILGKVFGPVMALFGLPGEAVTVLMGAWLSMGGGIGVAASLYTGKILSATHVTILLPAIILMGAQIQYMGRLLGTAGVQTRYYPMLFGISVMNAVIAMLIMRFVA</sequence>
<organism evidence="3 4">
    <name type="scientific">Anaeroselena agilis</name>
    <dbReference type="NCBI Taxonomy" id="3063788"/>
    <lineage>
        <taxon>Bacteria</taxon>
        <taxon>Bacillati</taxon>
        <taxon>Bacillota</taxon>
        <taxon>Negativicutes</taxon>
        <taxon>Acetonemataceae</taxon>
        <taxon>Anaeroselena</taxon>
    </lineage>
</organism>
<comment type="caution">
    <text evidence="3">The sequence shown here is derived from an EMBL/GenBank/DDBJ whole genome shotgun (WGS) entry which is preliminary data.</text>
</comment>
<evidence type="ECO:0000313" key="4">
    <source>
        <dbReference type="Proteomes" id="UP001254848"/>
    </source>
</evidence>
<dbReference type="EMBL" id="JAUOZS010000001">
    <property type="protein sequence ID" value="MDT8903043.1"/>
    <property type="molecule type" value="Genomic_DNA"/>
</dbReference>
<dbReference type="Proteomes" id="UP001254848">
    <property type="component" value="Unassembled WGS sequence"/>
</dbReference>
<evidence type="ECO:0000313" key="3">
    <source>
        <dbReference type="EMBL" id="MDT8903043.1"/>
    </source>
</evidence>
<keyword evidence="1" id="KW-1133">Transmembrane helix</keyword>
<keyword evidence="4" id="KW-1185">Reference proteome</keyword>
<dbReference type="RefSeq" id="WP_413781505.1">
    <property type="nucleotide sequence ID" value="NZ_JAUOZS010000001.1"/>
</dbReference>
<protein>
    <submittedName>
        <fullName evidence="3">YjiG family protein</fullName>
    </submittedName>
</protein>
<feature type="transmembrane region" description="Helical" evidence="1">
    <location>
        <begin position="127"/>
        <end position="149"/>
    </location>
</feature>
<keyword evidence="1" id="KW-0472">Membrane</keyword>
<gene>
    <name evidence="3" type="ORF">Q4T40_17540</name>
</gene>
<evidence type="ECO:0000256" key="1">
    <source>
        <dbReference type="SAM" id="Phobius"/>
    </source>
</evidence>
<dbReference type="InterPro" id="IPR052549">
    <property type="entry name" value="SpmB"/>
</dbReference>
<feature type="domain" description="Nucleoside transporter/FeoB GTPase Gate" evidence="2">
    <location>
        <begin position="24"/>
        <end position="119"/>
    </location>
</feature>
<dbReference type="PANTHER" id="PTHR35793">
    <property type="entry name" value="INNER MEMBRANE PROTEIN YJIG"/>
    <property type="match status" value="1"/>
</dbReference>
<feature type="transmembrane region" description="Helical" evidence="1">
    <location>
        <begin position="94"/>
        <end position="115"/>
    </location>
</feature>